<gene>
    <name evidence="1" type="ORF">A0H81_04094</name>
</gene>
<sequence length="158" mass="17533">MVTELNKISRCVRVITRAALGPDKFATANVQTRPSLHQVLPSPSGTCTRRFGHPTFLRRRARDGGQKRSQRSSYETHILEFAPCNADIDCAVHRANGANARIEPDGRAVGPVRNASCILGRIHRRHILDAPLRARDVNLRHSPPQRSLTFGVTQAQSK</sequence>
<proteinExistence type="predicted"/>
<dbReference type="EMBL" id="LUGG01000004">
    <property type="protein sequence ID" value="OBZ75270.1"/>
    <property type="molecule type" value="Genomic_DNA"/>
</dbReference>
<evidence type="ECO:0000313" key="2">
    <source>
        <dbReference type="Proteomes" id="UP000092993"/>
    </source>
</evidence>
<accession>A0A1C7MEG2</accession>
<protein>
    <submittedName>
        <fullName evidence="1">Uncharacterized protein</fullName>
    </submittedName>
</protein>
<comment type="caution">
    <text evidence="1">The sequence shown here is derived from an EMBL/GenBank/DDBJ whole genome shotgun (WGS) entry which is preliminary data.</text>
</comment>
<reference evidence="1 2" key="1">
    <citation type="submission" date="2016-03" db="EMBL/GenBank/DDBJ databases">
        <title>Whole genome sequencing of Grifola frondosa 9006-11.</title>
        <authorList>
            <person name="Min B."/>
            <person name="Park H."/>
            <person name="Kim J.-G."/>
            <person name="Cho H."/>
            <person name="Oh Y.-L."/>
            <person name="Kong W.-S."/>
            <person name="Choi I.-G."/>
        </authorList>
    </citation>
    <scope>NUCLEOTIDE SEQUENCE [LARGE SCALE GENOMIC DNA]</scope>
    <source>
        <strain evidence="1 2">9006-11</strain>
    </source>
</reference>
<evidence type="ECO:0000313" key="1">
    <source>
        <dbReference type="EMBL" id="OBZ75270.1"/>
    </source>
</evidence>
<keyword evidence="2" id="KW-1185">Reference proteome</keyword>
<name>A0A1C7MEG2_GRIFR</name>
<organism evidence="1 2">
    <name type="scientific">Grifola frondosa</name>
    <name type="common">Maitake</name>
    <name type="synonym">Polyporus frondosus</name>
    <dbReference type="NCBI Taxonomy" id="5627"/>
    <lineage>
        <taxon>Eukaryota</taxon>
        <taxon>Fungi</taxon>
        <taxon>Dikarya</taxon>
        <taxon>Basidiomycota</taxon>
        <taxon>Agaricomycotina</taxon>
        <taxon>Agaricomycetes</taxon>
        <taxon>Polyporales</taxon>
        <taxon>Grifolaceae</taxon>
        <taxon>Grifola</taxon>
    </lineage>
</organism>
<dbReference type="Proteomes" id="UP000092993">
    <property type="component" value="Unassembled WGS sequence"/>
</dbReference>
<dbReference type="AlphaFoldDB" id="A0A1C7MEG2"/>